<feature type="region of interest" description="Disordered" evidence="2">
    <location>
        <begin position="163"/>
        <end position="193"/>
    </location>
</feature>
<evidence type="ECO:0000259" key="3">
    <source>
        <dbReference type="PROSITE" id="PS51781"/>
    </source>
</evidence>
<dbReference type="EMBL" id="CATQJL010000249">
    <property type="protein sequence ID" value="CAJ0600703.1"/>
    <property type="molecule type" value="Genomic_DNA"/>
</dbReference>
<dbReference type="PROSITE" id="PS51781">
    <property type="entry name" value="SH3B"/>
    <property type="match status" value="1"/>
</dbReference>
<feature type="domain" description="SH3b" evidence="3">
    <location>
        <begin position="183"/>
        <end position="248"/>
    </location>
</feature>
<keyword evidence="1" id="KW-0175">Coiled coil</keyword>
<dbReference type="Proteomes" id="UP001176961">
    <property type="component" value="Unassembled WGS sequence"/>
</dbReference>
<organism evidence="4 5">
    <name type="scientific">Cylicocyclus nassatus</name>
    <name type="common">Nematode worm</name>
    <dbReference type="NCBI Taxonomy" id="53992"/>
    <lineage>
        <taxon>Eukaryota</taxon>
        <taxon>Metazoa</taxon>
        <taxon>Ecdysozoa</taxon>
        <taxon>Nematoda</taxon>
        <taxon>Chromadorea</taxon>
        <taxon>Rhabditida</taxon>
        <taxon>Rhabditina</taxon>
        <taxon>Rhabditomorpha</taxon>
        <taxon>Strongyloidea</taxon>
        <taxon>Strongylidae</taxon>
        <taxon>Cylicocyclus</taxon>
    </lineage>
</organism>
<dbReference type="Gene3D" id="2.30.30.40">
    <property type="entry name" value="SH3 Domains"/>
    <property type="match status" value="1"/>
</dbReference>
<name>A0AA36GYI8_CYLNA</name>
<feature type="coiled-coil region" evidence="1">
    <location>
        <begin position="12"/>
        <end position="46"/>
    </location>
</feature>
<dbReference type="InterPro" id="IPR003646">
    <property type="entry name" value="SH3-like_bac-type"/>
</dbReference>
<gene>
    <name evidence="4" type="ORF">CYNAS_LOCUS12686</name>
</gene>
<protein>
    <recommendedName>
        <fullName evidence="3">SH3b domain-containing protein</fullName>
    </recommendedName>
</protein>
<feature type="compositionally biased region" description="Low complexity" evidence="2">
    <location>
        <begin position="165"/>
        <end position="181"/>
    </location>
</feature>
<evidence type="ECO:0000313" key="4">
    <source>
        <dbReference type="EMBL" id="CAJ0600703.1"/>
    </source>
</evidence>
<dbReference type="SMART" id="SM00287">
    <property type="entry name" value="SH3b"/>
    <property type="match status" value="1"/>
</dbReference>
<evidence type="ECO:0000256" key="1">
    <source>
        <dbReference type="SAM" id="Coils"/>
    </source>
</evidence>
<evidence type="ECO:0000313" key="5">
    <source>
        <dbReference type="Proteomes" id="UP001176961"/>
    </source>
</evidence>
<dbReference type="AlphaFoldDB" id="A0AA36GYI8"/>
<sequence length="1192" mass="129488">MDRIIDSDNLQIDKNNDLLEKIQEAIEREIEEVKSVEEALMNAEGANLPQLTSTLIGALGSDGGYMKELLGEINHSQVELAAALRGQTVEQAISQLKSGNMSETEFRSLVSRLGFSFNEATGMITTQDGSFAAHYAGWVAQSLVDAQTTTAINGVQVTDFGSGSGENLNNSNSGGASSASGFPREGHVSTSSLPLRIRSGAGTNYKILGTMPKGAAVTIISDGVDGWAQVSYNGINGWASKQYLTYDRGNAGELAGNTLKGWKIYKQDMSGSTLKFVKTLAPEEIFIVDYNVKWGQEYKYYMFPDYEEAMGSPFVSSAVRACWTDWILLMCREGDNKNEFAVEESFLFQLNTTSGQMNNNADVNVYKTYHRYPKVVKGQSNYLSGQLSSLVGYMGETNGELQYIERLDMIDRLTSLNTDNRRKFLKDKKGHVWEVELTIPTTLEYMENVATQPVTGGIGWTEIASTENISIYNGNERELWLLTTTGSPEYNVKYIWIDTEYWTPSKYWTEDGHPVKPTYFEQQQIDTSDATAFDEDILAGKTAYARGEKVVGTLRIVGQGEYGVDTKDATATKDDIIEGATAYSQDKKIIGTIPNNGELNYTPSIEIQNIPKGYTLGGTISPVTKDIDKNIKAENIRQGITILGVEGTQIATEDANITPQHVLSDKIAYGNNEKIIGTMPNNGELNYIPSNVNQTIPEGYTSGGNINGDENLIRENIKQGISIFGVEGTLADTSDATAKDVDLMEGKTAYVNNEKITGTIKNNGELEINPTTNYQIIPEGYTSGGYVAAVTNSIDANIVSNNIKEGVTILGIEGNLRDTSDATAKNTDILSGEIAYVDNVRLEGTMQNNGELNYTPSNVNQTIPEGYTSGGIVVGDENLTPTNIRLGTTIFGIEGNLEPDKPDQDKDAVPSTEEQVIRADIGYELASVTIAPVTKDIDENIVSINIKEGTSILGVEGLLKDTKDGTATSDKIFKGEVAYVNNERIVGTMPNKGNLVITPSVEEQTLTEGYISGGTINAVTSDIDENIIGENIKEGTTILGVAGTFKGIDTSDATATEEDIVAGTSAYVNGEKLEGTLEKTNSLVQDVEDIGGVYYRDRAVSFVKHQDKTIAVEKDGFSTLVASDDMVANVIDLTADKIKEGETILGIEGSFKGIDTSDATATANQILENETAYIMNLALHYKVFQQDIQWEV</sequence>
<reference evidence="4" key="1">
    <citation type="submission" date="2023-07" db="EMBL/GenBank/DDBJ databases">
        <authorList>
            <consortium name="CYATHOMIX"/>
        </authorList>
    </citation>
    <scope>NUCLEOTIDE SEQUENCE</scope>
    <source>
        <strain evidence="4">N/A</strain>
    </source>
</reference>
<keyword evidence="5" id="KW-1185">Reference proteome</keyword>
<comment type="caution">
    <text evidence="4">The sequence shown here is derived from an EMBL/GenBank/DDBJ whole genome shotgun (WGS) entry which is preliminary data.</text>
</comment>
<evidence type="ECO:0000256" key="2">
    <source>
        <dbReference type="SAM" id="MobiDB-lite"/>
    </source>
</evidence>
<proteinExistence type="predicted"/>
<dbReference type="Pfam" id="PF08239">
    <property type="entry name" value="SH3_3"/>
    <property type="match status" value="1"/>
</dbReference>
<accession>A0AA36GYI8</accession>